<dbReference type="InterPro" id="IPR012337">
    <property type="entry name" value="RNaseH-like_sf"/>
</dbReference>
<proteinExistence type="predicted"/>
<evidence type="ECO:0000313" key="3">
    <source>
        <dbReference type="WBParaSite" id="L893_g546.t1"/>
    </source>
</evidence>
<reference evidence="3" key="1">
    <citation type="submission" date="2016-11" db="UniProtKB">
        <authorList>
            <consortium name="WormBaseParasite"/>
        </authorList>
    </citation>
    <scope>IDENTIFICATION</scope>
</reference>
<dbReference type="GO" id="GO:0003676">
    <property type="term" value="F:nucleic acid binding"/>
    <property type="evidence" value="ECO:0007669"/>
    <property type="project" value="InterPro"/>
</dbReference>
<dbReference type="Pfam" id="PF02171">
    <property type="entry name" value="Piwi"/>
    <property type="match status" value="1"/>
</dbReference>
<accession>A0A1I8AG75</accession>
<name>A0A1I8AG75_9BILA</name>
<dbReference type="WBParaSite" id="L893_g546.t1">
    <property type="protein sequence ID" value="L893_g546.t1"/>
    <property type="gene ID" value="L893_g546"/>
</dbReference>
<dbReference type="Gene3D" id="3.30.420.10">
    <property type="entry name" value="Ribonuclease H-like superfamily/Ribonuclease H"/>
    <property type="match status" value="1"/>
</dbReference>
<dbReference type="PANTHER" id="PTHR22891">
    <property type="entry name" value="EUKARYOTIC TRANSLATION INITIATION FACTOR 2C"/>
    <property type="match status" value="1"/>
</dbReference>
<dbReference type="Proteomes" id="UP000095287">
    <property type="component" value="Unplaced"/>
</dbReference>
<dbReference type="InterPro" id="IPR036397">
    <property type="entry name" value="RNaseH_sf"/>
</dbReference>
<keyword evidence="2" id="KW-1185">Reference proteome</keyword>
<sequence>DSRAPEQNLQPGVAIDSTVTHPVFAEFFVNSHTTLQGTGRTPRYTVLHNSSEFKLTQLEHYVFALSHGHQIVSMTTSLPTPAYIANDYAERGMAVLNQFLFENGSVSRDAYDVFNKELTFAAMDEQSMFHHCRVNA</sequence>
<dbReference type="InterPro" id="IPR003165">
    <property type="entry name" value="Piwi"/>
</dbReference>
<evidence type="ECO:0000313" key="2">
    <source>
        <dbReference type="Proteomes" id="UP000095287"/>
    </source>
</evidence>
<dbReference type="AlphaFoldDB" id="A0A1I8AG75"/>
<protein>
    <submittedName>
        <fullName evidence="3">Piwi domain-containing protein</fullName>
    </submittedName>
</protein>
<organism evidence="2 3">
    <name type="scientific">Steinernema glaseri</name>
    <dbReference type="NCBI Taxonomy" id="37863"/>
    <lineage>
        <taxon>Eukaryota</taxon>
        <taxon>Metazoa</taxon>
        <taxon>Ecdysozoa</taxon>
        <taxon>Nematoda</taxon>
        <taxon>Chromadorea</taxon>
        <taxon>Rhabditida</taxon>
        <taxon>Tylenchina</taxon>
        <taxon>Panagrolaimomorpha</taxon>
        <taxon>Strongyloidoidea</taxon>
        <taxon>Steinernematidae</taxon>
        <taxon>Steinernema</taxon>
    </lineage>
</organism>
<dbReference type="SUPFAM" id="SSF53098">
    <property type="entry name" value="Ribonuclease H-like"/>
    <property type="match status" value="1"/>
</dbReference>
<feature type="domain" description="Piwi" evidence="1">
    <location>
        <begin position="6"/>
        <end position="94"/>
    </location>
</feature>
<evidence type="ECO:0000259" key="1">
    <source>
        <dbReference type="Pfam" id="PF02171"/>
    </source>
</evidence>